<gene>
    <name evidence="3" type="ORF">B0I18_110137</name>
</gene>
<evidence type="ECO:0000313" key="4">
    <source>
        <dbReference type="Proteomes" id="UP000240572"/>
    </source>
</evidence>
<dbReference type="EMBL" id="PYGD01000010">
    <property type="protein sequence ID" value="PSK89836.1"/>
    <property type="molecule type" value="Genomic_DNA"/>
</dbReference>
<feature type="domain" description="Outer membrane protein beta-barrel" evidence="2">
    <location>
        <begin position="33"/>
        <end position="188"/>
    </location>
</feature>
<dbReference type="AlphaFoldDB" id="A0A2P8CY39"/>
<accession>A0A2P8CY39</accession>
<comment type="caution">
    <text evidence="3">The sequence shown here is derived from an EMBL/GenBank/DDBJ whole genome shotgun (WGS) entry which is preliminary data.</text>
</comment>
<evidence type="ECO:0000256" key="1">
    <source>
        <dbReference type="SAM" id="SignalP"/>
    </source>
</evidence>
<dbReference type="Pfam" id="PF13568">
    <property type="entry name" value="OMP_b-brl_2"/>
    <property type="match status" value="1"/>
</dbReference>
<reference evidence="3 4" key="1">
    <citation type="submission" date="2018-03" db="EMBL/GenBank/DDBJ databases">
        <title>Genomic Encyclopedia of Type Strains, Phase III (KMG-III): the genomes of soil and plant-associated and newly described type strains.</title>
        <authorList>
            <person name="Whitman W."/>
        </authorList>
    </citation>
    <scope>NUCLEOTIDE SEQUENCE [LARGE SCALE GENOMIC DNA]</scope>
    <source>
        <strain evidence="3 4">CGMCC 1.12700</strain>
    </source>
</reference>
<dbReference type="RefSeq" id="WP_181358558.1">
    <property type="nucleotide sequence ID" value="NZ_PYGD01000010.1"/>
</dbReference>
<keyword evidence="4" id="KW-1185">Reference proteome</keyword>
<feature type="signal peptide" evidence="1">
    <location>
        <begin position="1"/>
        <end position="22"/>
    </location>
</feature>
<protein>
    <submittedName>
        <fullName evidence="3">Outer membrane protein with beta-barrel domain</fullName>
    </submittedName>
</protein>
<dbReference type="Proteomes" id="UP000240572">
    <property type="component" value="Unassembled WGS sequence"/>
</dbReference>
<feature type="chain" id="PRO_5015150219" evidence="1">
    <location>
        <begin position="23"/>
        <end position="233"/>
    </location>
</feature>
<dbReference type="InterPro" id="IPR025665">
    <property type="entry name" value="Beta-barrel_OMP_2"/>
</dbReference>
<proteinExistence type="predicted"/>
<evidence type="ECO:0000259" key="2">
    <source>
        <dbReference type="Pfam" id="PF13568"/>
    </source>
</evidence>
<sequence length="233" mass="26030">MRALLTAMVFLCCALPAPSVRAQVQYAVYAGGGYPYASATKSAVSNNFIVTPNAAVLLHIPVGKHIGIETGLSYTVKGLINDDTLFNDHAGWGLRFRLRKKLDYLGIPLMLTWRVKAGKQHDLFIGGGMVYSFMLRGVTKGYNWIFSPNGLSESGWDEPIQPVLIPDRDLKISQEYFFDAGLKLQLSYVWRGRYGIRLFHEQSLYSYHTPGSGVETRLRYTGIALSFGFPRLP</sequence>
<organism evidence="3 4">
    <name type="scientific">Taibaiella chishuiensis</name>
    <dbReference type="NCBI Taxonomy" id="1434707"/>
    <lineage>
        <taxon>Bacteria</taxon>
        <taxon>Pseudomonadati</taxon>
        <taxon>Bacteroidota</taxon>
        <taxon>Chitinophagia</taxon>
        <taxon>Chitinophagales</taxon>
        <taxon>Chitinophagaceae</taxon>
        <taxon>Taibaiella</taxon>
    </lineage>
</organism>
<keyword evidence="1" id="KW-0732">Signal</keyword>
<name>A0A2P8CY39_9BACT</name>
<evidence type="ECO:0000313" key="3">
    <source>
        <dbReference type="EMBL" id="PSK89836.1"/>
    </source>
</evidence>